<sequence>MMSIQLFSPTFRIEECLAEIRECLEKGWTGLGFKTVEFEDRWKAYTGFENAHFLNSATVGLSLAFKILKMENKWVDGDEVISTPLTFVSSNHAIVYEGLNVVFADVDEYLCLDPLNIEKKITTKTKAVLFVGMGGNVGQYEKIVQLCKRYNLKLVLDAAHMSGTRLNGEIPGKEADAVVYSFQAVKNLPTADSGMICFKEKKHDEICRKLSWLGINKDTYSRTTDKGAYKWKYDVEYVGYKYHGNSIMAGIALVQLKYLDQDNAYRRQLAKWYDDGFNNVKDRIKTVAVADGCESSSHLYVIEVNNRDQLLLALNESDIFPGVHYRDNTEYKMYAYAQNTCPNAHRLSDRILSLPLHLKMTKHDVCYICQQVIKYCN</sequence>
<dbReference type="PIRSF" id="PIRSF000390">
    <property type="entry name" value="PLP_StrS"/>
    <property type="match status" value="1"/>
</dbReference>
<dbReference type="Gene3D" id="3.90.1150.10">
    <property type="entry name" value="Aspartate Aminotransferase, domain 1"/>
    <property type="match status" value="1"/>
</dbReference>
<keyword evidence="3" id="KW-1185">Reference proteome</keyword>
<keyword evidence="1" id="KW-0663">Pyridoxal phosphate</keyword>
<evidence type="ECO:0000256" key="1">
    <source>
        <dbReference type="RuleBase" id="RU004508"/>
    </source>
</evidence>
<protein>
    <submittedName>
        <fullName evidence="2">DegT/DnrJ/EryC1/StrS family aminotransferase</fullName>
    </submittedName>
</protein>
<dbReference type="EMBL" id="JAHZIK010000078">
    <property type="protein sequence ID" value="MBW7453476.1"/>
    <property type="molecule type" value="Genomic_DNA"/>
</dbReference>
<name>A0ABS7BXV4_9BACL</name>
<gene>
    <name evidence="2" type="ORF">K0U00_05425</name>
</gene>
<dbReference type="Proteomes" id="UP001519887">
    <property type="component" value="Unassembled WGS sequence"/>
</dbReference>
<keyword evidence="2" id="KW-0032">Aminotransferase</keyword>
<dbReference type="SUPFAM" id="SSF53383">
    <property type="entry name" value="PLP-dependent transferases"/>
    <property type="match status" value="1"/>
</dbReference>
<accession>A0ABS7BXV4</accession>
<dbReference type="PANTHER" id="PTHR30244:SF34">
    <property type="entry name" value="DTDP-4-AMINO-4,6-DIDEOXYGALACTOSE TRANSAMINASE"/>
    <property type="match status" value="1"/>
</dbReference>
<evidence type="ECO:0000313" key="2">
    <source>
        <dbReference type="EMBL" id="MBW7453476.1"/>
    </source>
</evidence>
<comment type="caution">
    <text evidence="2">The sequence shown here is derived from an EMBL/GenBank/DDBJ whole genome shotgun (WGS) entry which is preliminary data.</text>
</comment>
<dbReference type="InterPro" id="IPR015424">
    <property type="entry name" value="PyrdxlP-dep_Trfase"/>
</dbReference>
<dbReference type="CDD" id="cd00616">
    <property type="entry name" value="AHBA_syn"/>
    <property type="match status" value="1"/>
</dbReference>
<proteinExistence type="inferred from homology"/>
<dbReference type="InterPro" id="IPR015421">
    <property type="entry name" value="PyrdxlP-dep_Trfase_major"/>
</dbReference>
<comment type="similarity">
    <text evidence="1">Belongs to the DegT/DnrJ/EryC1 family.</text>
</comment>
<dbReference type="GO" id="GO:0008483">
    <property type="term" value="F:transaminase activity"/>
    <property type="evidence" value="ECO:0007669"/>
    <property type="project" value="UniProtKB-KW"/>
</dbReference>
<dbReference type="Pfam" id="PF01041">
    <property type="entry name" value="DegT_DnrJ_EryC1"/>
    <property type="match status" value="1"/>
</dbReference>
<keyword evidence="2" id="KW-0808">Transferase</keyword>
<organism evidence="2 3">
    <name type="scientific">Paenibacillus sepulcri</name>
    <dbReference type="NCBI Taxonomy" id="359917"/>
    <lineage>
        <taxon>Bacteria</taxon>
        <taxon>Bacillati</taxon>
        <taxon>Bacillota</taxon>
        <taxon>Bacilli</taxon>
        <taxon>Bacillales</taxon>
        <taxon>Paenibacillaceae</taxon>
        <taxon>Paenibacillus</taxon>
    </lineage>
</organism>
<evidence type="ECO:0000313" key="3">
    <source>
        <dbReference type="Proteomes" id="UP001519887"/>
    </source>
</evidence>
<dbReference type="InterPro" id="IPR000653">
    <property type="entry name" value="DegT/StrS_aminotransferase"/>
</dbReference>
<dbReference type="Gene3D" id="3.40.640.10">
    <property type="entry name" value="Type I PLP-dependent aspartate aminotransferase-like (Major domain)"/>
    <property type="match status" value="1"/>
</dbReference>
<reference evidence="2 3" key="1">
    <citation type="submission" date="2021-07" db="EMBL/GenBank/DDBJ databases">
        <title>Paenibacillus radiodurans sp. nov., isolated from the southeastern edge of Tengger Desert.</title>
        <authorList>
            <person name="Zhang G."/>
        </authorList>
    </citation>
    <scope>NUCLEOTIDE SEQUENCE [LARGE SCALE GENOMIC DNA]</scope>
    <source>
        <strain evidence="2 3">CCM 7311</strain>
    </source>
</reference>
<dbReference type="InterPro" id="IPR015422">
    <property type="entry name" value="PyrdxlP-dep_Trfase_small"/>
</dbReference>
<dbReference type="PANTHER" id="PTHR30244">
    <property type="entry name" value="TRANSAMINASE"/>
    <property type="match status" value="1"/>
</dbReference>